<dbReference type="RefSeq" id="XP_060323356.1">
    <property type="nucleotide sequence ID" value="XM_060474722.1"/>
</dbReference>
<feature type="compositionally biased region" description="Pro residues" evidence="1">
    <location>
        <begin position="30"/>
        <end position="45"/>
    </location>
</feature>
<name>A0AA39MN10_ARMTA</name>
<feature type="compositionally biased region" description="Acidic residues" evidence="1">
    <location>
        <begin position="271"/>
        <end position="282"/>
    </location>
</feature>
<evidence type="ECO:0000313" key="3">
    <source>
        <dbReference type="Proteomes" id="UP001175211"/>
    </source>
</evidence>
<protein>
    <recommendedName>
        <fullName evidence="4">BTB domain-containing protein</fullName>
    </recommendedName>
</protein>
<evidence type="ECO:0008006" key="4">
    <source>
        <dbReference type="Google" id="ProtNLM"/>
    </source>
</evidence>
<dbReference type="Proteomes" id="UP001175211">
    <property type="component" value="Unassembled WGS sequence"/>
</dbReference>
<feature type="region of interest" description="Disordered" evidence="1">
    <location>
        <begin position="344"/>
        <end position="368"/>
    </location>
</feature>
<dbReference type="AlphaFoldDB" id="A0AA39MN10"/>
<reference evidence="2" key="1">
    <citation type="submission" date="2023-06" db="EMBL/GenBank/DDBJ databases">
        <authorList>
            <consortium name="Lawrence Berkeley National Laboratory"/>
            <person name="Ahrendt S."/>
            <person name="Sahu N."/>
            <person name="Indic B."/>
            <person name="Wong-Bajracharya J."/>
            <person name="Merenyi Z."/>
            <person name="Ke H.-M."/>
            <person name="Monk M."/>
            <person name="Kocsube S."/>
            <person name="Drula E."/>
            <person name="Lipzen A."/>
            <person name="Balint B."/>
            <person name="Henrissat B."/>
            <person name="Andreopoulos B."/>
            <person name="Martin F.M."/>
            <person name="Harder C.B."/>
            <person name="Rigling D."/>
            <person name="Ford K.L."/>
            <person name="Foster G.D."/>
            <person name="Pangilinan J."/>
            <person name="Papanicolaou A."/>
            <person name="Barry K."/>
            <person name="LaButti K."/>
            <person name="Viragh M."/>
            <person name="Koriabine M."/>
            <person name="Yan M."/>
            <person name="Riley R."/>
            <person name="Champramary S."/>
            <person name="Plett K.L."/>
            <person name="Tsai I.J."/>
            <person name="Slot J."/>
            <person name="Sipos G."/>
            <person name="Plett J."/>
            <person name="Nagy L.G."/>
            <person name="Grigoriev I.V."/>
        </authorList>
    </citation>
    <scope>NUCLEOTIDE SEQUENCE</scope>
    <source>
        <strain evidence="2">CCBAS 213</strain>
    </source>
</reference>
<gene>
    <name evidence="2" type="ORF">EV420DRAFT_1583223</name>
</gene>
<sequence length="562" mass="62346">MSWIIRDPPSPPPVNSSELENHAYYSKPSSPLPPGMHPPPQPSFSPPTLRLDLMEEQWSMNPLQIKSTFSTVGTGIQSLSSPACGMGWSFNLDLSPSYLKDGADVVQVHASLQSSPVGFQPGTLSSRASFRRGDRVLAVLENDQWFDFWLQAQGQNTISLGSCDISLPLGELFIDLVITVLLQSDSEADPRKFSLPMSKAIRATLDGNFPIDVKFMLFTHKYGKTSVCNRRPVYASTSILRGRRAFFESYINNSHLGDDSPPGIYQYPYDGDSDLESDLDEDPPCHVPGMSDSITREPRPESRSPALAPINITDLDTVQSAPPEFSSGEKSSAASILEADADLPPFSVTPRKKSSTKSLRSLASTDSLSYGKSNSICVSEYEKAEPPICDESMDRYAEVTNHGTEEYRVEPQQKAPTTVPHPVLVNDVAFRTFRALIVYMYTKEVAFIPLKSSGGRSYNAGDACSPKSMYRLAVKASHEGLKKHAFDDLRSQLRPENIVTEIFSKFTTDYSEIFEMELKVLLDHFTNPTVRVEWERMIDMVATGQLPHGANILKKVNRVLRT</sequence>
<dbReference type="EMBL" id="JAUEPS010000082">
    <property type="protein sequence ID" value="KAK0439714.1"/>
    <property type="molecule type" value="Genomic_DNA"/>
</dbReference>
<organism evidence="2 3">
    <name type="scientific">Armillaria tabescens</name>
    <name type="common">Ringless honey mushroom</name>
    <name type="synonym">Agaricus tabescens</name>
    <dbReference type="NCBI Taxonomy" id="1929756"/>
    <lineage>
        <taxon>Eukaryota</taxon>
        <taxon>Fungi</taxon>
        <taxon>Dikarya</taxon>
        <taxon>Basidiomycota</taxon>
        <taxon>Agaricomycotina</taxon>
        <taxon>Agaricomycetes</taxon>
        <taxon>Agaricomycetidae</taxon>
        <taxon>Agaricales</taxon>
        <taxon>Marasmiineae</taxon>
        <taxon>Physalacriaceae</taxon>
        <taxon>Desarmillaria</taxon>
    </lineage>
</organism>
<accession>A0AA39MN10</accession>
<keyword evidence="3" id="KW-1185">Reference proteome</keyword>
<proteinExistence type="predicted"/>
<dbReference type="GeneID" id="85358270"/>
<evidence type="ECO:0000313" key="2">
    <source>
        <dbReference type="EMBL" id="KAK0439714.1"/>
    </source>
</evidence>
<feature type="compositionally biased region" description="Low complexity" evidence="1">
    <location>
        <begin position="356"/>
        <end position="365"/>
    </location>
</feature>
<evidence type="ECO:0000256" key="1">
    <source>
        <dbReference type="SAM" id="MobiDB-lite"/>
    </source>
</evidence>
<feature type="region of interest" description="Disordered" evidence="1">
    <location>
        <begin position="1"/>
        <end position="48"/>
    </location>
</feature>
<feature type="region of interest" description="Disordered" evidence="1">
    <location>
        <begin position="259"/>
        <end position="313"/>
    </location>
</feature>
<comment type="caution">
    <text evidence="2">The sequence shown here is derived from an EMBL/GenBank/DDBJ whole genome shotgun (WGS) entry which is preliminary data.</text>
</comment>